<keyword evidence="2" id="KW-1185">Reference proteome</keyword>
<organism evidence="1 2">
    <name type="scientific">Porites evermanni</name>
    <dbReference type="NCBI Taxonomy" id="104178"/>
    <lineage>
        <taxon>Eukaryota</taxon>
        <taxon>Metazoa</taxon>
        <taxon>Cnidaria</taxon>
        <taxon>Anthozoa</taxon>
        <taxon>Hexacorallia</taxon>
        <taxon>Scleractinia</taxon>
        <taxon>Fungiina</taxon>
        <taxon>Poritidae</taxon>
        <taxon>Porites</taxon>
    </lineage>
</organism>
<proteinExistence type="predicted"/>
<sequence>MYLLSPSKVGLILQFHLPGSNSLSCKPVNPDGVYTIKSFKTNKYLKVEWKNNATKLSFTGNPSDCGIYFVPKGNVTRRAFSLYDKTDYYLAVKHGKMVVKKMNPSRRQLGNEYLFQTRRINLNYSRGENNNVSEKYKVLVSMSTNNSKYNAIKSNKFGKISLGNWKDCRAWFDVRPKKKELV</sequence>
<name>A0ABN8LM57_9CNID</name>
<comment type="caution">
    <text evidence="1">The sequence shown here is derived from an EMBL/GenBank/DDBJ whole genome shotgun (WGS) entry which is preliminary data.</text>
</comment>
<reference evidence="1 2" key="1">
    <citation type="submission" date="2022-05" db="EMBL/GenBank/DDBJ databases">
        <authorList>
            <consortium name="Genoscope - CEA"/>
            <person name="William W."/>
        </authorList>
    </citation>
    <scope>NUCLEOTIDE SEQUENCE [LARGE SCALE GENOMIC DNA]</scope>
</reference>
<evidence type="ECO:0000313" key="1">
    <source>
        <dbReference type="EMBL" id="CAH3017419.1"/>
    </source>
</evidence>
<protein>
    <submittedName>
        <fullName evidence="1">Uncharacterized protein</fullName>
    </submittedName>
</protein>
<dbReference type="Proteomes" id="UP001159427">
    <property type="component" value="Unassembled WGS sequence"/>
</dbReference>
<evidence type="ECO:0000313" key="2">
    <source>
        <dbReference type="Proteomes" id="UP001159427"/>
    </source>
</evidence>
<accession>A0ABN8LM57</accession>
<dbReference type="EMBL" id="CALNXI010000062">
    <property type="protein sequence ID" value="CAH3017419.1"/>
    <property type="molecule type" value="Genomic_DNA"/>
</dbReference>
<gene>
    <name evidence="1" type="ORF">PEVE_00037630</name>
</gene>